<reference evidence="3" key="1">
    <citation type="journal article" date="2019" name="Int. J. Syst. Evol. Microbiol.">
        <title>The Global Catalogue of Microorganisms (GCM) 10K type strain sequencing project: providing services to taxonomists for standard genome sequencing and annotation.</title>
        <authorList>
            <consortium name="The Broad Institute Genomics Platform"/>
            <consortium name="The Broad Institute Genome Sequencing Center for Infectious Disease"/>
            <person name="Wu L."/>
            <person name="Ma J."/>
        </authorList>
    </citation>
    <scope>NUCLEOTIDE SEQUENCE [LARGE SCALE GENOMIC DNA]</scope>
    <source>
        <strain evidence="3">KCTC 42282</strain>
    </source>
</reference>
<keyword evidence="3" id="KW-1185">Reference proteome</keyword>
<gene>
    <name evidence="2" type="ORF">ACFONL_22795</name>
</gene>
<name>A0ABV7UPC9_9HYPH</name>
<feature type="transmembrane region" description="Helical" evidence="1">
    <location>
        <begin position="20"/>
        <end position="36"/>
    </location>
</feature>
<keyword evidence="1" id="KW-0472">Membrane</keyword>
<comment type="caution">
    <text evidence="2">The sequence shown here is derived from an EMBL/GenBank/DDBJ whole genome shotgun (WGS) entry which is preliminary data.</text>
</comment>
<dbReference type="EMBL" id="JBHRYC010000122">
    <property type="protein sequence ID" value="MFC3640168.1"/>
    <property type="molecule type" value="Genomic_DNA"/>
</dbReference>
<accession>A0ABV7UPC9</accession>
<dbReference type="RefSeq" id="WP_191321358.1">
    <property type="nucleotide sequence ID" value="NZ_BNCG01000068.1"/>
</dbReference>
<feature type="transmembrane region" description="Helical" evidence="1">
    <location>
        <begin position="82"/>
        <end position="98"/>
    </location>
</feature>
<dbReference type="Proteomes" id="UP001595704">
    <property type="component" value="Unassembled WGS sequence"/>
</dbReference>
<organism evidence="2 3">
    <name type="scientific">Camelimonas fluminis</name>
    <dbReference type="NCBI Taxonomy" id="1576911"/>
    <lineage>
        <taxon>Bacteria</taxon>
        <taxon>Pseudomonadati</taxon>
        <taxon>Pseudomonadota</taxon>
        <taxon>Alphaproteobacteria</taxon>
        <taxon>Hyphomicrobiales</taxon>
        <taxon>Chelatococcaceae</taxon>
        <taxon>Camelimonas</taxon>
    </lineage>
</organism>
<keyword evidence="1" id="KW-1133">Transmembrane helix</keyword>
<protein>
    <submittedName>
        <fullName evidence="2">Uncharacterized protein</fullName>
    </submittedName>
</protein>
<evidence type="ECO:0000313" key="3">
    <source>
        <dbReference type="Proteomes" id="UP001595704"/>
    </source>
</evidence>
<evidence type="ECO:0000313" key="2">
    <source>
        <dbReference type="EMBL" id="MFC3640168.1"/>
    </source>
</evidence>
<keyword evidence="1" id="KW-0812">Transmembrane</keyword>
<feature type="transmembrane region" description="Helical" evidence="1">
    <location>
        <begin position="43"/>
        <end position="62"/>
    </location>
</feature>
<sequence>MWHYYKEPIVEFFAMSRDALHVHLGLAIFFCALLLLNGRRHAVIWAWVMVLCAQTINELLDFHDWYIWVHAWNWKKSLMDCAHTLLWPSVFACWIWFAQRRASKSV</sequence>
<evidence type="ECO:0000256" key="1">
    <source>
        <dbReference type="SAM" id="Phobius"/>
    </source>
</evidence>
<proteinExistence type="predicted"/>